<keyword evidence="2" id="KW-1185">Reference proteome</keyword>
<comment type="caution">
    <text evidence="1">The sequence shown here is derived from an EMBL/GenBank/DDBJ whole genome shotgun (WGS) entry which is preliminary data.</text>
</comment>
<protein>
    <submittedName>
        <fullName evidence="1">Uncharacterized protein</fullName>
    </submittedName>
</protein>
<evidence type="ECO:0000313" key="1">
    <source>
        <dbReference type="EMBL" id="TMS58826.1"/>
    </source>
</evidence>
<dbReference type="Proteomes" id="UP000004277">
    <property type="component" value="Unassembled WGS sequence"/>
</dbReference>
<evidence type="ECO:0000313" key="2">
    <source>
        <dbReference type="Proteomes" id="UP000004277"/>
    </source>
</evidence>
<proteinExistence type="predicted"/>
<organism evidence="1 2">
    <name type="scientific">Imbroritus primus</name>
    <dbReference type="NCBI Taxonomy" id="3058603"/>
    <lineage>
        <taxon>Bacteria</taxon>
        <taxon>Pseudomonadati</taxon>
        <taxon>Pseudomonadota</taxon>
        <taxon>Betaproteobacteria</taxon>
        <taxon>Burkholderiales</taxon>
        <taxon>Burkholderiaceae</taxon>
        <taxon>Imbroritus</taxon>
    </lineage>
</organism>
<accession>A0ACD3SRF3</accession>
<sequence length="987" mass="105769">MKAGQVSGGAAHSEPASGKAGTTSSSSSSRKDSARAKEKSSSRAGAGQPEVRSKETGLAGHYHSEPSSTSTISAHVSRDVLSERQGIKSEPSGVTGRSAEKSVEKSTVIHRSLKSPEKTRKSEKHEKSTAASRDERRSPPEHSSSPSRRAQPGGASPVREVASQIGAAETVSSSNSEVSYQTILPGGILFEPATKTRSHAKSGKTSSGEGTGKQRMSPPLLAEPGPGYVSIPTMPLSSLSSSDEISYQTVLPGGQLAPVNKPRSPGKPGKTVSGEGSEQSATASARNHTSPSQSSTRSTIVTAAGEPPPYKFAAESGRRPRTGSAGASDAARLSTAAKHATASGTATRTTTVSTTIGTTAGTTTTATATTSTTAGATKRPAIPSGHISLSPSLKPHGEATAPGFGAMGAKKRASPPQQSHTKSSGASRTRTLQGTADGPRADDESSSTISISTSTFSQLGIGGSASRRGKGGAGEEHQKRVPASASSSGKVRRSSLDETSSSSRSSERSSEYSSEKIVPGMRKAKSYTKPGGSRLDDFSQSEDRSGSLSRWVNLASMPPSSAKAPTSTAKAMDSADQSHTDTISRQPRVPLNAITEKPPRPPFDLQKAMEAPDTLDELRHPDAPLPWQRRLLAPECEIEQYMWDTETVIESLQCGGLNDRQRFQAKRLWVLRPLKDQLVDAVYQTDRNAFAATFATLHEKTIAYGQEYQLPHPWGLEATLSKVLQEIVTDPLAHASTLRWLVAQLAARVPAEHLPLPWTYALAKVFKAAYAEKTPGKYTEQFNVLHEHCWRIGRRGAIYMEMEMKSLAARVSREEEESWGFKNYSYLERQSVRASPLSMAMWRKILSVPRAVMHECTPGGNRQATVMAAKTARELLLTTQYDEPHLSQSQFHDYILLACHQDSPHFIDGIVSEPNIRPGSGIVRREMDVATANVRTREMRAHVEGVAKEFGATKILTYLAHWPEIVPYHVGLEWQHGILKALFGSPV</sequence>
<name>A0ACD3SRF3_9BURK</name>
<dbReference type="EMBL" id="AKCV02000015">
    <property type="protein sequence ID" value="TMS58826.1"/>
    <property type="molecule type" value="Genomic_DNA"/>
</dbReference>
<gene>
    <name evidence="1" type="ORF">MW7_009000</name>
</gene>
<reference evidence="1" key="1">
    <citation type="submission" date="2019-05" db="EMBL/GenBank/DDBJ databases">
        <title>Revised genome assembly of Burkholderiaceae (previously Ralstonia) sp. PBA.</title>
        <authorList>
            <person name="Gan H.M."/>
        </authorList>
    </citation>
    <scope>NUCLEOTIDE SEQUENCE</scope>
    <source>
        <strain evidence="1">PBA</strain>
    </source>
</reference>